<evidence type="ECO:0000256" key="2">
    <source>
        <dbReference type="SAM" id="Phobius"/>
    </source>
</evidence>
<dbReference type="PANTHER" id="PTHR24043">
    <property type="entry name" value="SCAVENGER RECEPTOR CLASS F"/>
    <property type="match status" value="1"/>
</dbReference>
<name>A0ABY7F6S8_MYAAR</name>
<dbReference type="PRINTS" id="PR00011">
    <property type="entry name" value="EGFLAMININ"/>
</dbReference>
<keyword evidence="2" id="KW-0472">Membrane</keyword>
<dbReference type="Gene3D" id="2.170.300.10">
    <property type="entry name" value="Tie2 ligand-binding domain superfamily"/>
    <property type="match status" value="1"/>
</dbReference>
<dbReference type="Proteomes" id="UP001164746">
    <property type="component" value="Chromosome 10"/>
</dbReference>
<keyword evidence="6" id="KW-1185">Reference proteome</keyword>
<dbReference type="SUPFAM" id="SSF52799">
    <property type="entry name" value="(Phosphotyrosine protein) phosphatases II"/>
    <property type="match status" value="1"/>
</dbReference>
<feature type="transmembrane region" description="Helical" evidence="2">
    <location>
        <begin position="577"/>
        <end position="599"/>
    </location>
</feature>
<dbReference type="InterPro" id="IPR009030">
    <property type="entry name" value="Growth_fac_rcpt_cys_sf"/>
</dbReference>
<feature type="non-terminal residue" evidence="5">
    <location>
        <position position="1"/>
    </location>
</feature>
<dbReference type="InterPro" id="IPR002049">
    <property type="entry name" value="LE_dom"/>
</dbReference>
<dbReference type="EMBL" id="CP111021">
    <property type="protein sequence ID" value="WAR17893.1"/>
    <property type="molecule type" value="Genomic_DNA"/>
</dbReference>
<dbReference type="SUPFAM" id="SSF57184">
    <property type="entry name" value="Growth factor receptor domain"/>
    <property type="match status" value="2"/>
</dbReference>
<dbReference type="InterPro" id="IPR042635">
    <property type="entry name" value="MEGF10/SREC1/2-like"/>
</dbReference>
<dbReference type="PANTHER" id="PTHR24043:SF0">
    <property type="entry name" value="SCAVENGER RECEPTOR CLASS F MEMBER 1"/>
    <property type="match status" value="1"/>
</dbReference>
<dbReference type="SMART" id="SM00181">
    <property type="entry name" value="EGF"/>
    <property type="match status" value="11"/>
</dbReference>
<dbReference type="PROSITE" id="PS01248">
    <property type="entry name" value="EGF_LAM_1"/>
    <property type="match status" value="1"/>
</dbReference>
<gene>
    <name evidence="5" type="ORF">MAR_032487</name>
</gene>
<dbReference type="InterPro" id="IPR000742">
    <property type="entry name" value="EGF"/>
</dbReference>
<organism evidence="5 6">
    <name type="scientific">Mya arenaria</name>
    <name type="common">Soft-shell clam</name>
    <dbReference type="NCBI Taxonomy" id="6604"/>
    <lineage>
        <taxon>Eukaryota</taxon>
        <taxon>Metazoa</taxon>
        <taxon>Spiralia</taxon>
        <taxon>Lophotrochozoa</taxon>
        <taxon>Mollusca</taxon>
        <taxon>Bivalvia</taxon>
        <taxon>Autobranchia</taxon>
        <taxon>Heteroconchia</taxon>
        <taxon>Euheterodonta</taxon>
        <taxon>Imparidentia</taxon>
        <taxon>Neoheterodontei</taxon>
        <taxon>Myida</taxon>
        <taxon>Myoidea</taxon>
        <taxon>Myidae</taxon>
        <taxon>Mya</taxon>
    </lineage>
</organism>
<keyword evidence="2" id="KW-1133">Transmembrane helix</keyword>
<keyword evidence="1" id="KW-0245">EGF-like domain</keyword>
<evidence type="ECO:0000256" key="3">
    <source>
        <dbReference type="SAM" id="SignalP"/>
    </source>
</evidence>
<feature type="chain" id="PRO_5045229331" evidence="3">
    <location>
        <begin position="21"/>
        <end position="794"/>
    </location>
</feature>
<evidence type="ECO:0000256" key="1">
    <source>
        <dbReference type="ARBA" id="ARBA00022536"/>
    </source>
</evidence>
<keyword evidence="3" id="KW-0732">Signal</keyword>
<feature type="domain" description="Laminin EGF-like" evidence="4">
    <location>
        <begin position="208"/>
        <end position="242"/>
    </location>
</feature>
<protein>
    <submittedName>
        <fullName evidence="5">LAMA5-like protein</fullName>
    </submittedName>
</protein>
<accession>A0ABY7F6S8</accession>
<keyword evidence="2" id="KW-0812">Transmembrane</keyword>
<evidence type="ECO:0000313" key="5">
    <source>
        <dbReference type="EMBL" id="WAR17893.1"/>
    </source>
</evidence>
<evidence type="ECO:0000313" key="6">
    <source>
        <dbReference type="Proteomes" id="UP001164746"/>
    </source>
</evidence>
<proteinExistence type="predicted"/>
<dbReference type="InterPro" id="IPR029021">
    <property type="entry name" value="Prot-tyrosine_phosphatase-like"/>
</dbReference>
<sequence length="794" mass="87526">MIRAIGFGIIFGLLFSDIASQEECNNCRCCSNNDCYHGGTCKMGCKDGYWGNKCDNPCTSHCVKCERYYVKPCFECQPGYYAYNNECLKCVYTGCTCSTSNVCEGCLDGYYYSSRYCYGCPRHCSKCTSTSHCTSCKEGRYGSMCQYQCETDCKNGVCDSEKAICKCNTNYAGIHCTDCVRGKFGFQCKNKCSAGCVNKECNGKTGTCSCRIGWAGSKCSICAPNYFGNQCTNRCRLECTTCDYYSSCQSCVTGRYGSYCQYLCGKGCLYNECEKSKGQCSCKTNMFYGQKCVSCVQGKYGQDCDNDCPGLCHSCLEATACTSCKPGFFGSVCEQNCYESCNSCSDFEQCLTCKTGNTHPSRQCLCQENMCSTPDSCDQCVSDEYYPDSGSCCPCSLLQHCKSCKVVSNITKCIACDEGFYPNETGECFNCSLTCIEGQCDSLTGNCKTGCEIGYWGKLCEHKCNESCYSCNRSNGECLKCASKLKYGLNCNIKCSETCVDKECYISGKCINGCLENSFGKMCENECDKNCISNGNGTRCSSESGKCLHGCTPGYTAGVCPQVPQGETQTLSGSSAAAVGGGVAGVVILIIAITVVFLLKKRRAVNRNEETTTLRTDQIDEQYEGSTAVYATVNKNIVHPDVIYVNTVDGATQITVISNPYNKRPAEKNTSSEMIYKEDNLEIDDEDAIARENAIRFEEDGGVYYNNANEVNKTKVQVEELPAYVTTKTKNSHEEEFEKFPYGLTKSYEDSQKASSMSRNRYKGIYPCPMSKQLGDFGLFWEMVWQQKVEKVVM</sequence>
<feature type="signal peptide" evidence="3">
    <location>
        <begin position="1"/>
        <end position="20"/>
    </location>
</feature>
<reference evidence="5" key="1">
    <citation type="submission" date="2022-11" db="EMBL/GenBank/DDBJ databases">
        <title>Centuries of genome instability and evolution in soft-shell clam transmissible cancer (bioRxiv).</title>
        <authorList>
            <person name="Hart S.F.M."/>
            <person name="Yonemitsu M.A."/>
            <person name="Giersch R.M."/>
            <person name="Beal B.F."/>
            <person name="Arriagada G."/>
            <person name="Davis B.W."/>
            <person name="Ostrander E.A."/>
            <person name="Goff S.P."/>
            <person name="Metzger M.J."/>
        </authorList>
    </citation>
    <scope>NUCLEOTIDE SEQUENCE</scope>
    <source>
        <strain evidence="5">MELC-2E11</strain>
        <tissue evidence="5">Siphon/mantle</tissue>
    </source>
</reference>
<evidence type="ECO:0000259" key="4">
    <source>
        <dbReference type="PROSITE" id="PS01248"/>
    </source>
</evidence>